<dbReference type="Proteomes" id="UP000032304">
    <property type="component" value="Chromosome 1"/>
</dbReference>
<evidence type="ECO:0008006" key="9">
    <source>
        <dbReference type="Google" id="ProtNLM"/>
    </source>
</evidence>
<keyword evidence="2 4" id="KW-0479">Metal-binding</keyword>
<reference evidence="7 8" key="1">
    <citation type="journal article" date="2012" name="Nature">
        <title>Repeated polyploidization of Gossypium genomes and the evolution of spinnable cotton fibres.</title>
        <authorList>
            <person name="Paterson A.H."/>
            <person name="Wendel J.F."/>
            <person name="Gundlach H."/>
            <person name="Guo H."/>
            <person name="Jenkins J."/>
            <person name="Jin D."/>
            <person name="Llewellyn D."/>
            <person name="Showmaker K.C."/>
            <person name="Shu S."/>
            <person name="Udall J."/>
            <person name="Yoo M.J."/>
            <person name="Byers R."/>
            <person name="Chen W."/>
            <person name="Doron-Faigenboim A."/>
            <person name="Duke M.V."/>
            <person name="Gong L."/>
            <person name="Grimwood J."/>
            <person name="Grover C."/>
            <person name="Grupp K."/>
            <person name="Hu G."/>
            <person name="Lee T.H."/>
            <person name="Li J."/>
            <person name="Lin L."/>
            <person name="Liu T."/>
            <person name="Marler B.S."/>
            <person name="Page J.T."/>
            <person name="Roberts A.W."/>
            <person name="Romanel E."/>
            <person name="Sanders W.S."/>
            <person name="Szadkowski E."/>
            <person name="Tan X."/>
            <person name="Tang H."/>
            <person name="Xu C."/>
            <person name="Wang J."/>
            <person name="Wang Z."/>
            <person name="Zhang D."/>
            <person name="Zhang L."/>
            <person name="Ashrafi H."/>
            <person name="Bedon F."/>
            <person name="Bowers J.E."/>
            <person name="Brubaker C.L."/>
            <person name="Chee P.W."/>
            <person name="Das S."/>
            <person name="Gingle A.R."/>
            <person name="Haigler C.H."/>
            <person name="Harker D."/>
            <person name="Hoffmann L.V."/>
            <person name="Hovav R."/>
            <person name="Jones D.C."/>
            <person name="Lemke C."/>
            <person name="Mansoor S."/>
            <person name="ur Rahman M."/>
            <person name="Rainville L.N."/>
            <person name="Rambani A."/>
            <person name="Reddy U.K."/>
            <person name="Rong J.K."/>
            <person name="Saranga Y."/>
            <person name="Scheffler B.E."/>
            <person name="Scheffler J.A."/>
            <person name="Stelly D.M."/>
            <person name="Triplett B.A."/>
            <person name="Van Deynze A."/>
            <person name="Vaslin M.F."/>
            <person name="Waghmare V.N."/>
            <person name="Walford S.A."/>
            <person name="Wright R.J."/>
            <person name="Zaki E.A."/>
            <person name="Zhang T."/>
            <person name="Dennis E.S."/>
            <person name="Mayer K.F."/>
            <person name="Peterson D.G."/>
            <person name="Rokhsar D.S."/>
            <person name="Wang X."/>
            <person name="Schmutz J."/>
        </authorList>
    </citation>
    <scope>NUCLEOTIDE SEQUENCE [LARGE SCALE GENOMIC DNA]</scope>
</reference>
<dbReference type="PRINTS" id="PR00385">
    <property type="entry name" value="P450"/>
</dbReference>
<gene>
    <name evidence="7" type="ORF">B456_001G063900</name>
</gene>
<keyword evidence="4 5" id="KW-0349">Heme</keyword>
<keyword evidence="6" id="KW-1133">Transmembrane helix</keyword>
<dbReference type="Gramene" id="KJB08088">
    <property type="protein sequence ID" value="KJB08088"/>
    <property type="gene ID" value="B456_001G063900"/>
</dbReference>
<evidence type="ECO:0000256" key="1">
    <source>
        <dbReference type="ARBA" id="ARBA00010617"/>
    </source>
</evidence>
<comment type="similarity">
    <text evidence="1 5">Belongs to the cytochrome P450 family.</text>
</comment>
<dbReference type="PANTHER" id="PTHR47955:SF15">
    <property type="entry name" value="CYTOCHROME P450 71A2-LIKE"/>
    <property type="match status" value="1"/>
</dbReference>
<dbReference type="GO" id="GO:0020037">
    <property type="term" value="F:heme binding"/>
    <property type="evidence" value="ECO:0007669"/>
    <property type="project" value="InterPro"/>
</dbReference>
<dbReference type="GO" id="GO:0016705">
    <property type="term" value="F:oxidoreductase activity, acting on paired donors, with incorporation or reduction of molecular oxygen"/>
    <property type="evidence" value="ECO:0007669"/>
    <property type="project" value="InterPro"/>
</dbReference>
<dbReference type="eggNOG" id="KOG0156">
    <property type="taxonomic scope" value="Eukaryota"/>
</dbReference>
<comment type="cofactor">
    <cofactor evidence="4">
        <name>heme</name>
        <dbReference type="ChEBI" id="CHEBI:30413"/>
    </cofactor>
</comment>
<feature type="transmembrane region" description="Helical" evidence="6">
    <location>
        <begin position="32"/>
        <end position="51"/>
    </location>
</feature>
<evidence type="ECO:0000256" key="6">
    <source>
        <dbReference type="SAM" id="Phobius"/>
    </source>
</evidence>
<name>A0A0D2N695_GOSRA</name>
<dbReference type="KEGG" id="gra:105786730"/>
<evidence type="ECO:0000313" key="7">
    <source>
        <dbReference type="EMBL" id="KJB08088.1"/>
    </source>
</evidence>
<dbReference type="FunFam" id="1.10.630.10:FF:000011">
    <property type="entry name" value="Cytochrome P450 83B1"/>
    <property type="match status" value="1"/>
</dbReference>
<dbReference type="EMBL" id="CM001740">
    <property type="protein sequence ID" value="KJB08088.1"/>
    <property type="molecule type" value="Genomic_DNA"/>
</dbReference>
<organism evidence="7 8">
    <name type="scientific">Gossypium raimondii</name>
    <name type="common">Peruvian cotton</name>
    <name type="synonym">Gossypium klotzschianum subsp. raimondii</name>
    <dbReference type="NCBI Taxonomy" id="29730"/>
    <lineage>
        <taxon>Eukaryota</taxon>
        <taxon>Viridiplantae</taxon>
        <taxon>Streptophyta</taxon>
        <taxon>Embryophyta</taxon>
        <taxon>Tracheophyta</taxon>
        <taxon>Spermatophyta</taxon>
        <taxon>Magnoliopsida</taxon>
        <taxon>eudicotyledons</taxon>
        <taxon>Gunneridae</taxon>
        <taxon>Pentapetalae</taxon>
        <taxon>rosids</taxon>
        <taxon>malvids</taxon>
        <taxon>Malvales</taxon>
        <taxon>Malvaceae</taxon>
        <taxon>Malvoideae</taxon>
        <taxon>Gossypium</taxon>
    </lineage>
</organism>
<dbReference type="Pfam" id="PF00067">
    <property type="entry name" value="p450"/>
    <property type="match status" value="1"/>
</dbReference>
<dbReference type="InterPro" id="IPR017972">
    <property type="entry name" value="Cyt_P450_CS"/>
</dbReference>
<evidence type="ECO:0000256" key="3">
    <source>
        <dbReference type="ARBA" id="ARBA00023004"/>
    </source>
</evidence>
<dbReference type="Gene3D" id="1.10.630.10">
    <property type="entry name" value="Cytochrome P450"/>
    <property type="match status" value="1"/>
</dbReference>
<keyword evidence="6" id="KW-0812">Transmembrane</keyword>
<keyword evidence="6" id="KW-0472">Membrane</keyword>
<dbReference type="AlphaFoldDB" id="A0A0D2N695"/>
<dbReference type="CDD" id="cd11072">
    <property type="entry name" value="CYP71-like"/>
    <property type="match status" value="1"/>
</dbReference>
<keyword evidence="5" id="KW-0503">Monooxygenase</keyword>
<evidence type="ECO:0000256" key="4">
    <source>
        <dbReference type="PIRSR" id="PIRSR602401-1"/>
    </source>
</evidence>
<keyword evidence="5" id="KW-0560">Oxidoreductase</keyword>
<dbReference type="InterPro" id="IPR002401">
    <property type="entry name" value="Cyt_P450_E_grp-I"/>
</dbReference>
<feature type="binding site" description="axial binding residue" evidence="4">
    <location>
        <position position="464"/>
    </location>
    <ligand>
        <name>heme</name>
        <dbReference type="ChEBI" id="CHEBI:30413"/>
    </ligand>
    <ligandPart>
        <name>Fe</name>
        <dbReference type="ChEBI" id="CHEBI:18248"/>
    </ligandPart>
</feature>
<evidence type="ECO:0000313" key="8">
    <source>
        <dbReference type="Proteomes" id="UP000032304"/>
    </source>
</evidence>
<dbReference type="InterPro" id="IPR001128">
    <property type="entry name" value="Cyt_P450"/>
</dbReference>
<dbReference type="OrthoDB" id="954579at2759"/>
<dbReference type="OMA" id="RVMPTIF"/>
<evidence type="ECO:0000256" key="5">
    <source>
        <dbReference type="RuleBase" id="RU000461"/>
    </source>
</evidence>
<keyword evidence="3 4" id="KW-0408">Iron</keyword>
<dbReference type="PANTHER" id="PTHR47955">
    <property type="entry name" value="CYTOCHROME P450 FAMILY 71 PROTEIN"/>
    <property type="match status" value="1"/>
</dbReference>
<dbReference type="GO" id="GO:0004497">
    <property type="term" value="F:monooxygenase activity"/>
    <property type="evidence" value="ECO:0007669"/>
    <property type="project" value="UniProtKB-KW"/>
</dbReference>
<evidence type="ECO:0000256" key="2">
    <source>
        <dbReference type="ARBA" id="ARBA00022723"/>
    </source>
</evidence>
<sequence>MVDWGFSYLVHNLICKKLEIPPLMELINETKLYNPLFLSLILFIFSFLLWLKLSKHKLQNLPPSPPKLPIIGHLHKLVKLPHRSLRDLSLKYGSLMFLNLGQNPTLVVSSADSLKEMAKNYDVVFMNKPNTTAANILFYGCKDLGFSPYGDYWRQVRKLCVLELLSARRVQSFQFVREEEVDAIIRKLHEAAVNGDVVDLTKMLMAVSSNIVSRCVISRKAEDDNGGIHFGELTRRVMVLFTTLCFGDFWPSLKWLDYVTGFISRLKSTFWELDLFFDQVIDEHKEKEAIDETKDFLSIILQLQKDGLDLTQDNIKAILLDMFAGGTETTSTTAEWAMSELLKKPDVLKKVEQDVRKVAKNKQKIELNDLNQMKYLKCVIKETLRLHPPVVFLVRRGTSEAVKLGNYDIPPNTTVFINVWAIQRDPIWWENPEEFTPERFENSRVDFKGQDFQFIPFGCGRRDCPGMPFAIASLEYLVANLLLRFDWKLGDGETSETLDLIENYGLTVNKKVPLRVMPTIFHPST</sequence>
<dbReference type="GO" id="GO:0005506">
    <property type="term" value="F:iron ion binding"/>
    <property type="evidence" value="ECO:0007669"/>
    <property type="project" value="InterPro"/>
</dbReference>
<proteinExistence type="inferred from homology"/>
<protein>
    <recommendedName>
        <fullName evidence="9">Cytochrome P450</fullName>
    </recommendedName>
</protein>
<dbReference type="PRINTS" id="PR00463">
    <property type="entry name" value="EP450I"/>
</dbReference>
<dbReference type="STRING" id="29730.A0A0D2N695"/>
<dbReference type="InterPro" id="IPR036396">
    <property type="entry name" value="Cyt_P450_sf"/>
</dbReference>
<accession>A0A0D2N695</accession>
<dbReference type="PROSITE" id="PS00086">
    <property type="entry name" value="CYTOCHROME_P450"/>
    <property type="match status" value="1"/>
</dbReference>
<keyword evidence="8" id="KW-1185">Reference proteome</keyword>
<dbReference type="SUPFAM" id="SSF48264">
    <property type="entry name" value="Cytochrome P450"/>
    <property type="match status" value="1"/>
</dbReference>